<dbReference type="GO" id="GO:0030272">
    <property type="term" value="F:5-formyltetrahydrofolate cyclo-ligase activity"/>
    <property type="evidence" value="ECO:0007669"/>
    <property type="project" value="UniProtKB-EC"/>
</dbReference>
<dbReference type="PANTHER" id="PTHR23407:SF1">
    <property type="entry name" value="5-FORMYLTETRAHYDROFOLATE CYCLO-LIGASE"/>
    <property type="match status" value="1"/>
</dbReference>
<organism evidence="6 7">
    <name type="scientific">Candidatus Aquitaenariimonas noxiae</name>
    <dbReference type="NCBI Taxonomy" id="1974741"/>
    <lineage>
        <taxon>Bacteria</taxon>
        <taxon>Pseudomonadati</taxon>
        <taxon>Candidatus Omnitrophota</taxon>
        <taxon>Candidatus Aquitaenariimonas</taxon>
    </lineage>
</organism>
<dbReference type="InterPro" id="IPR037171">
    <property type="entry name" value="NagB/RpiA_transferase-like"/>
</dbReference>
<proteinExistence type="inferred from homology"/>
<name>A0A2J0KSA0_9BACT</name>
<keyword evidence="3 4" id="KW-0067">ATP-binding</keyword>
<accession>A0A2J0KSA0</accession>
<dbReference type="PIRSF" id="PIRSF006806">
    <property type="entry name" value="FTHF_cligase"/>
    <property type="match status" value="1"/>
</dbReference>
<reference evidence="6 7" key="1">
    <citation type="submission" date="2017-09" db="EMBL/GenBank/DDBJ databases">
        <title>Depth-based differentiation of microbial function through sediment-hosted aquifers and enrichment of novel symbionts in the deep terrestrial subsurface.</title>
        <authorList>
            <person name="Probst A.J."/>
            <person name="Ladd B."/>
            <person name="Jarett J.K."/>
            <person name="Geller-Mcgrath D.E."/>
            <person name="Sieber C.M."/>
            <person name="Emerson J.B."/>
            <person name="Anantharaman K."/>
            <person name="Thomas B.C."/>
            <person name="Malmstrom R."/>
            <person name="Stieglmeier M."/>
            <person name="Klingl A."/>
            <person name="Woyke T."/>
            <person name="Ryan C.M."/>
            <person name="Banfield J.F."/>
        </authorList>
    </citation>
    <scope>NUCLEOTIDE SEQUENCE [LARGE SCALE GENOMIC DNA]</scope>
    <source>
        <strain evidence="6">CG07_land_8_20_14_0_80_42_15</strain>
    </source>
</reference>
<feature type="binding site" evidence="4">
    <location>
        <position position="55"/>
    </location>
    <ligand>
        <name>substrate</name>
    </ligand>
</feature>
<protein>
    <recommendedName>
        <fullName evidence="5">5-formyltetrahydrofolate cyclo-ligase</fullName>
        <ecNumber evidence="5">6.3.3.2</ecNumber>
    </recommendedName>
</protein>
<keyword evidence="5" id="KW-0479">Metal-binding</keyword>
<evidence type="ECO:0000256" key="3">
    <source>
        <dbReference type="ARBA" id="ARBA00022840"/>
    </source>
</evidence>
<evidence type="ECO:0000256" key="5">
    <source>
        <dbReference type="RuleBase" id="RU361279"/>
    </source>
</evidence>
<dbReference type="SUPFAM" id="SSF100950">
    <property type="entry name" value="NagB/RpiA/CoA transferase-like"/>
    <property type="match status" value="1"/>
</dbReference>
<keyword evidence="6" id="KW-0436">Ligase</keyword>
<feature type="binding site" evidence="4">
    <location>
        <begin position="4"/>
        <end position="8"/>
    </location>
    <ligand>
        <name>ATP</name>
        <dbReference type="ChEBI" id="CHEBI:30616"/>
    </ligand>
</feature>
<evidence type="ECO:0000313" key="7">
    <source>
        <dbReference type="Proteomes" id="UP000230052"/>
    </source>
</evidence>
<dbReference type="InterPro" id="IPR024185">
    <property type="entry name" value="FTHF_cligase-like_sf"/>
</dbReference>
<dbReference type="GO" id="GO:0035999">
    <property type="term" value="P:tetrahydrofolate interconversion"/>
    <property type="evidence" value="ECO:0007669"/>
    <property type="project" value="TreeGrafter"/>
</dbReference>
<dbReference type="PANTHER" id="PTHR23407">
    <property type="entry name" value="ATPASE INHIBITOR/5-FORMYLTETRAHYDROFOLATE CYCLO-LIGASE"/>
    <property type="match status" value="1"/>
</dbReference>
<dbReference type="EMBL" id="PEWV01000058">
    <property type="protein sequence ID" value="PIU41431.1"/>
    <property type="molecule type" value="Genomic_DNA"/>
</dbReference>
<dbReference type="InterPro" id="IPR002698">
    <property type="entry name" value="FTHF_cligase"/>
</dbReference>
<dbReference type="Proteomes" id="UP000230052">
    <property type="component" value="Unassembled WGS sequence"/>
</dbReference>
<dbReference type="GO" id="GO:0046872">
    <property type="term" value="F:metal ion binding"/>
    <property type="evidence" value="ECO:0007669"/>
    <property type="project" value="UniProtKB-KW"/>
</dbReference>
<feature type="binding site" evidence="4">
    <location>
        <position position="50"/>
    </location>
    <ligand>
        <name>substrate</name>
    </ligand>
</feature>
<comment type="caution">
    <text evidence="6">The sequence shown here is derived from an EMBL/GenBank/DDBJ whole genome shotgun (WGS) entry which is preliminary data.</text>
</comment>
<sequence>MKTKEELRKEIRVKLESQSEAAREKKSSLIKEKLFRTQEFKKAKTIMFYVSTNFEVDTKEMINNALKNGKNVAVPYVLREEKKIVPSLIKDPENDLVKGPYGIHHPHKESYKPIPISRIDLVIVPGLAFTEEGKRLGRGAGYYDRFLKKFPEETPTIGIAFNIQVIAEIPHNGHDIAVKKLIVA</sequence>
<comment type="similarity">
    <text evidence="1 5">Belongs to the 5-formyltetrahydrofolate cyclo-ligase family.</text>
</comment>
<comment type="cofactor">
    <cofactor evidence="5">
        <name>Mg(2+)</name>
        <dbReference type="ChEBI" id="CHEBI:18420"/>
    </cofactor>
</comment>
<evidence type="ECO:0000256" key="1">
    <source>
        <dbReference type="ARBA" id="ARBA00010638"/>
    </source>
</evidence>
<comment type="catalytic activity">
    <reaction evidence="5">
        <text>(6S)-5-formyl-5,6,7,8-tetrahydrofolate + ATP = (6R)-5,10-methenyltetrahydrofolate + ADP + phosphate</text>
        <dbReference type="Rhea" id="RHEA:10488"/>
        <dbReference type="ChEBI" id="CHEBI:30616"/>
        <dbReference type="ChEBI" id="CHEBI:43474"/>
        <dbReference type="ChEBI" id="CHEBI:57455"/>
        <dbReference type="ChEBI" id="CHEBI:57457"/>
        <dbReference type="ChEBI" id="CHEBI:456216"/>
        <dbReference type="EC" id="6.3.3.2"/>
    </reaction>
</comment>
<evidence type="ECO:0000256" key="4">
    <source>
        <dbReference type="PIRSR" id="PIRSR006806-1"/>
    </source>
</evidence>
<evidence type="ECO:0000313" key="6">
    <source>
        <dbReference type="EMBL" id="PIU41431.1"/>
    </source>
</evidence>
<dbReference type="Gene3D" id="3.40.50.10420">
    <property type="entry name" value="NagB/RpiA/CoA transferase-like"/>
    <property type="match status" value="1"/>
</dbReference>
<feature type="binding site" evidence="4">
    <location>
        <begin position="135"/>
        <end position="143"/>
    </location>
    <ligand>
        <name>ATP</name>
        <dbReference type="ChEBI" id="CHEBI:30616"/>
    </ligand>
</feature>
<dbReference type="EC" id="6.3.3.2" evidence="5"/>
<evidence type="ECO:0000256" key="2">
    <source>
        <dbReference type="ARBA" id="ARBA00022741"/>
    </source>
</evidence>
<keyword evidence="2 4" id="KW-0547">Nucleotide-binding</keyword>
<dbReference type="GO" id="GO:0009396">
    <property type="term" value="P:folic acid-containing compound biosynthetic process"/>
    <property type="evidence" value="ECO:0007669"/>
    <property type="project" value="TreeGrafter"/>
</dbReference>
<dbReference type="NCBIfam" id="TIGR02727">
    <property type="entry name" value="MTHFS_bact"/>
    <property type="match status" value="1"/>
</dbReference>
<dbReference type="GO" id="GO:0005524">
    <property type="term" value="F:ATP binding"/>
    <property type="evidence" value="ECO:0007669"/>
    <property type="project" value="UniProtKB-KW"/>
</dbReference>
<keyword evidence="5" id="KW-0460">Magnesium</keyword>
<dbReference type="Pfam" id="PF01812">
    <property type="entry name" value="5-FTHF_cyc-lig"/>
    <property type="match status" value="1"/>
</dbReference>
<gene>
    <name evidence="6" type="ORF">COS99_05520</name>
</gene>
<dbReference type="AlphaFoldDB" id="A0A2J0KSA0"/>